<dbReference type="RefSeq" id="WP_189121977.1">
    <property type="nucleotide sequence ID" value="NZ_BMNH01000001.1"/>
</dbReference>
<evidence type="ECO:0000313" key="3">
    <source>
        <dbReference type="Proteomes" id="UP000646523"/>
    </source>
</evidence>
<dbReference type="EMBL" id="BMNH01000001">
    <property type="protein sequence ID" value="GGO60805.1"/>
    <property type="molecule type" value="Genomic_DNA"/>
</dbReference>
<keyword evidence="1" id="KW-1133">Transmembrane helix</keyword>
<comment type="caution">
    <text evidence="2">The sequence shown here is derived from an EMBL/GenBank/DDBJ whole genome shotgun (WGS) entry which is preliminary data.</text>
</comment>
<feature type="transmembrane region" description="Helical" evidence="1">
    <location>
        <begin position="12"/>
        <end position="33"/>
    </location>
</feature>
<feature type="transmembrane region" description="Helical" evidence="1">
    <location>
        <begin position="136"/>
        <end position="157"/>
    </location>
</feature>
<proteinExistence type="predicted"/>
<dbReference type="Proteomes" id="UP000646523">
    <property type="component" value="Unassembled WGS sequence"/>
</dbReference>
<reference evidence="2" key="2">
    <citation type="submission" date="2020-09" db="EMBL/GenBank/DDBJ databases">
        <authorList>
            <person name="Sun Q."/>
            <person name="Zhou Y."/>
        </authorList>
    </citation>
    <scope>NUCLEOTIDE SEQUENCE</scope>
    <source>
        <strain evidence="2">CGMCC 4.7368</strain>
    </source>
</reference>
<evidence type="ECO:0000313" key="2">
    <source>
        <dbReference type="EMBL" id="GGO60805.1"/>
    </source>
</evidence>
<evidence type="ECO:0000256" key="1">
    <source>
        <dbReference type="SAM" id="Phobius"/>
    </source>
</evidence>
<sequence>MNLAHLARRSLVMGTGAAVTLSALGVPAGWPFVGKMYIHQYDPQAFFDGARTWLEVHDDAAATRRNLMVLVDEVAVTSWRSEDGRAFQRRVDALLAELRGIEIRAVVTALTLYTVGAALAAMVMFQFLVAAAMAMVALWVLTAAVTPLSLAGARVLAVQCLIKLFEGYRAVESLLNTLLHGCAAALGAAVVVDVGLEAARGDFGGVRDLAAATFAQGPMLVWGTANRIERDLTAHGLSGLHPAGRPWPSARATTPLPPGLPQLAGAKAFNDLATGGQTVTGRYVPEQAADGSYSFPWD</sequence>
<feature type="transmembrane region" description="Helical" evidence="1">
    <location>
        <begin position="105"/>
        <end position="129"/>
    </location>
</feature>
<organism evidence="2 3">
    <name type="scientific">Nonomuraea cavernae</name>
    <dbReference type="NCBI Taxonomy" id="2045107"/>
    <lineage>
        <taxon>Bacteria</taxon>
        <taxon>Bacillati</taxon>
        <taxon>Actinomycetota</taxon>
        <taxon>Actinomycetes</taxon>
        <taxon>Streptosporangiales</taxon>
        <taxon>Streptosporangiaceae</taxon>
        <taxon>Nonomuraea</taxon>
    </lineage>
</organism>
<accession>A0A918DFC4</accession>
<protein>
    <submittedName>
        <fullName evidence="2">Uncharacterized protein</fullName>
    </submittedName>
</protein>
<keyword evidence="3" id="KW-1185">Reference proteome</keyword>
<gene>
    <name evidence="2" type="ORF">GCM10012289_01540</name>
</gene>
<keyword evidence="1" id="KW-0812">Transmembrane</keyword>
<name>A0A918DFC4_9ACTN</name>
<reference evidence="2" key="1">
    <citation type="journal article" date="2014" name="Int. J. Syst. Evol. Microbiol.">
        <title>Complete genome sequence of Corynebacterium casei LMG S-19264T (=DSM 44701T), isolated from a smear-ripened cheese.</title>
        <authorList>
            <consortium name="US DOE Joint Genome Institute (JGI-PGF)"/>
            <person name="Walter F."/>
            <person name="Albersmeier A."/>
            <person name="Kalinowski J."/>
            <person name="Ruckert C."/>
        </authorList>
    </citation>
    <scope>NUCLEOTIDE SEQUENCE</scope>
    <source>
        <strain evidence="2">CGMCC 4.7368</strain>
    </source>
</reference>
<keyword evidence="1" id="KW-0472">Membrane</keyword>
<dbReference type="AlphaFoldDB" id="A0A918DFC4"/>